<dbReference type="SUPFAM" id="SSF48452">
    <property type="entry name" value="TPR-like"/>
    <property type="match status" value="1"/>
</dbReference>
<dbReference type="AlphaFoldDB" id="A0A246GJJ0"/>
<name>A0A246GJJ0_9FLAO</name>
<dbReference type="RefSeq" id="WP_088391730.1">
    <property type="nucleotide sequence ID" value="NZ_MTCZ01000034.1"/>
</dbReference>
<evidence type="ECO:0000313" key="1">
    <source>
        <dbReference type="EMBL" id="OWP84469.1"/>
    </source>
</evidence>
<reference evidence="1 2" key="1">
    <citation type="journal article" date="2017" name="Infect. Genet. Evol.">
        <title>Comparative genome analysis of fish pathogen Flavobacterium columnare reveals extensive sequence diversity within the species.</title>
        <authorList>
            <person name="Kayansamruaj P."/>
            <person name="Dong H.T."/>
            <person name="Hirono I."/>
            <person name="Kondo H."/>
            <person name="Senapin S."/>
            <person name="Rodkhum C."/>
        </authorList>
    </citation>
    <scope>NUCLEOTIDE SEQUENCE [LARGE SCALE GENOMIC DNA]</scope>
    <source>
        <strain evidence="1 2">1215</strain>
    </source>
</reference>
<dbReference type="Gene3D" id="1.25.40.10">
    <property type="entry name" value="Tetratricopeptide repeat domain"/>
    <property type="match status" value="1"/>
</dbReference>
<protein>
    <submittedName>
        <fullName evidence="1">Uncharacterized protein</fullName>
    </submittedName>
</protein>
<dbReference type="EMBL" id="MTCZ01000034">
    <property type="protein sequence ID" value="OWP84469.1"/>
    <property type="molecule type" value="Genomic_DNA"/>
</dbReference>
<evidence type="ECO:0000313" key="2">
    <source>
        <dbReference type="Proteomes" id="UP000197768"/>
    </source>
</evidence>
<dbReference type="InterPro" id="IPR011990">
    <property type="entry name" value="TPR-like_helical_dom_sf"/>
</dbReference>
<sequence length="402" mass="47507">MKHSIISFFLLLLVQLCNSQNKTEEINFLNKFYKSYITKWDNNKEINSLKQKNLSEELVNSITELTNNGELDYDPIINSQDTNEDILKTLKIKYLIENDFYEISYFNSYKKNKNYIYLKLIKKNKSFIINDIKVNDIKSILNLSLPKEANNASLKNNFEITSKGNDIIVNYNGKQIRYKNFIVNEMSVSTTINKEKDDIVTLVYEYNASSTKMKEQYKLSFINNELFINYKESVKFNSKGIAICRVYSNNYPLKNHSFEDIQSIGNKLIFSYNDKKPIAYFYNNKSIRFGEVSYKSSLEDFFVEYPKKPKIEEIHLQNIEEANNIAYYLEQYGAYEDSIFLLTEILKKNPDRVVAYLNLADSIWNSSNKNEAKKMYKKYLSLMKDQKKDLDKIPKRVYERIE</sequence>
<accession>A0A246GJJ0</accession>
<dbReference type="Proteomes" id="UP000197768">
    <property type="component" value="Unassembled WGS sequence"/>
</dbReference>
<organism evidence="1 2">
    <name type="scientific">Flavobacterium davisii</name>
    <dbReference type="NCBI Taxonomy" id="2906077"/>
    <lineage>
        <taxon>Bacteria</taxon>
        <taxon>Pseudomonadati</taxon>
        <taxon>Bacteroidota</taxon>
        <taxon>Flavobacteriia</taxon>
        <taxon>Flavobacteriales</taxon>
        <taxon>Flavobacteriaceae</taxon>
        <taxon>Flavobacterium</taxon>
    </lineage>
</organism>
<gene>
    <name evidence="1" type="ORF">BWK59_05260</name>
</gene>
<comment type="caution">
    <text evidence="1">The sequence shown here is derived from an EMBL/GenBank/DDBJ whole genome shotgun (WGS) entry which is preliminary data.</text>
</comment>
<dbReference type="Gene3D" id="3.10.450.50">
    <property type="match status" value="1"/>
</dbReference>
<proteinExistence type="predicted"/>